<evidence type="ECO:0000313" key="1">
    <source>
        <dbReference type="EMBL" id="EPJ28395.1"/>
    </source>
</evidence>
<gene>
    <name evidence="1" type="ORF">CP99DC5_0626</name>
</gene>
<keyword evidence="2" id="KW-1185">Reference proteome</keyword>
<sequence length="56" mass="6356">MLKQERKDVVFLSLQISLLIVDTCNIDIKCSGLSEDFCSEEKLIQNKQVGKKNILS</sequence>
<evidence type="ECO:0000313" key="2">
    <source>
        <dbReference type="Proteomes" id="UP000014627"/>
    </source>
</evidence>
<comment type="caution">
    <text evidence="1">The sequence shown here is derived from an EMBL/GenBank/DDBJ whole genome shotgun (WGS) entry which is preliminary data.</text>
</comment>
<reference evidence="1 2" key="1">
    <citation type="submission" date="2013-04" db="EMBL/GenBank/DDBJ databases">
        <title>Genome sequence of Chlamydia psittaci 99DC5.</title>
        <authorList>
            <person name="Huot-Creasy H."/>
            <person name="McCracken C.L."/>
            <person name="Humphries M."/>
            <person name="Sachse K."/>
            <person name="Laroucau K."/>
            <person name="Bavoil P."/>
            <person name="Myers G.S."/>
        </authorList>
    </citation>
    <scope>NUCLEOTIDE SEQUENCE [LARGE SCALE GENOMIC DNA]</scope>
    <source>
        <strain evidence="1 2">99DC5</strain>
    </source>
</reference>
<accession>A0ABP2X4W2</accession>
<organism evidence="1 2">
    <name type="scientific">Chlamydia psittaci 99DC5</name>
    <dbReference type="NCBI Taxonomy" id="1112251"/>
    <lineage>
        <taxon>Bacteria</taxon>
        <taxon>Pseudomonadati</taxon>
        <taxon>Chlamydiota</taxon>
        <taxon>Chlamydiia</taxon>
        <taxon>Chlamydiales</taxon>
        <taxon>Chlamydiaceae</taxon>
        <taxon>Chlamydia/Chlamydophila group</taxon>
        <taxon>Chlamydia</taxon>
    </lineage>
</organism>
<protein>
    <submittedName>
        <fullName evidence="1">Uncharacterized protein</fullName>
    </submittedName>
</protein>
<dbReference type="Proteomes" id="UP000014627">
    <property type="component" value="Unassembled WGS sequence"/>
</dbReference>
<dbReference type="EMBL" id="ATLC01000045">
    <property type="protein sequence ID" value="EPJ28395.1"/>
    <property type="molecule type" value="Genomic_DNA"/>
</dbReference>
<proteinExistence type="predicted"/>
<name>A0ABP2X4W2_CHLPS</name>